<gene>
    <name evidence="9" type="ORF">CCACVL1_22360</name>
</gene>
<feature type="transmembrane region" description="Helical" evidence="7">
    <location>
        <begin position="312"/>
        <end position="331"/>
    </location>
</feature>
<dbReference type="OrthoDB" id="2126698at2759"/>
<dbReference type="GO" id="GO:0042910">
    <property type="term" value="F:xenobiotic transmembrane transporter activity"/>
    <property type="evidence" value="ECO:0007669"/>
    <property type="project" value="InterPro"/>
</dbReference>
<evidence type="ECO:0000256" key="8">
    <source>
        <dbReference type="SAM" id="Coils"/>
    </source>
</evidence>
<evidence type="ECO:0000313" key="10">
    <source>
        <dbReference type="Proteomes" id="UP000188268"/>
    </source>
</evidence>
<proteinExistence type="inferred from homology"/>
<keyword evidence="6 7" id="KW-0472">Membrane</keyword>
<dbReference type="CDD" id="cd13132">
    <property type="entry name" value="MATE_eukaryotic"/>
    <property type="match status" value="1"/>
</dbReference>
<feature type="transmembrane region" description="Helical" evidence="7">
    <location>
        <begin position="188"/>
        <end position="208"/>
    </location>
</feature>
<dbReference type="NCBIfam" id="TIGR00797">
    <property type="entry name" value="matE"/>
    <property type="match status" value="1"/>
</dbReference>
<comment type="caution">
    <text evidence="9">The sequence shown here is derived from an EMBL/GenBank/DDBJ whole genome shotgun (WGS) entry which is preliminary data.</text>
</comment>
<feature type="transmembrane region" description="Helical" evidence="7">
    <location>
        <begin position="412"/>
        <end position="434"/>
    </location>
</feature>
<keyword evidence="3" id="KW-0813">Transport</keyword>
<evidence type="ECO:0000256" key="6">
    <source>
        <dbReference type="ARBA" id="ARBA00023136"/>
    </source>
</evidence>
<feature type="transmembrane region" description="Helical" evidence="7">
    <location>
        <begin position="120"/>
        <end position="138"/>
    </location>
</feature>
<dbReference type="EMBL" id="AWWV01012901">
    <property type="protein sequence ID" value="OMO63670.1"/>
    <property type="molecule type" value="Genomic_DNA"/>
</dbReference>
<name>A0A1R3H091_COCAP</name>
<keyword evidence="4 7" id="KW-0812">Transmembrane</keyword>
<evidence type="ECO:0000256" key="7">
    <source>
        <dbReference type="RuleBase" id="RU004914"/>
    </source>
</evidence>
<dbReference type="PANTHER" id="PTHR11206">
    <property type="entry name" value="MULTIDRUG RESISTANCE PROTEIN"/>
    <property type="match status" value="1"/>
</dbReference>
<dbReference type="GO" id="GO:1990961">
    <property type="term" value="P:xenobiotic detoxification by transmembrane export across the plasma membrane"/>
    <property type="evidence" value="ECO:0007669"/>
    <property type="project" value="InterPro"/>
</dbReference>
<dbReference type="OMA" id="ETAIKPW"/>
<dbReference type="STRING" id="210143.A0A1R3H091"/>
<evidence type="ECO:0000256" key="1">
    <source>
        <dbReference type="ARBA" id="ARBA00004141"/>
    </source>
</evidence>
<dbReference type="InterPro" id="IPR002528">
    <property type="entry name" value="MATE_fam"/>
</dbReference>
<reference evidence="9 10" key="1">
    <citation type="submission" date="2013-09" db="EMBL/GenBank/DDBJ databases">
        <title>Corchorus capsularis genome sequencing.</title>
        <authorList>
            <person name="Alam M."/>
            <person name="Haque M.S."/>
            <person name="Islam M.S."/>
            <person name="Emdad E.M."/>
            <person name="Islam M.M."/>
            <person name="Ahmed B."/>
            <person name="Halim A."/>
            <person name="Hossen Q.M.M."/>
            <person name="Hossain M.Z."/>
            <person name="Ahmed R."/>
            <person name="Khan M.M."/>
            <person name="Islam R."/>
            <person name="Rashid M.M."/>
            <person name="Khan S.A."/>
            <person name="Rahman M.S."/>
            <person name="Alam M."/>
        </authorList>
    </citation>
    <scope>NUCLEOTIDE SEQUENCE [LARGE SCALE GENOMIC DNA]</scope>
    <source>
        <strain evidence="10">cv. CVL-1</strain>
        <tissue evidence="9">Whole seedling</tissue>
    </source>
</reference>
<feature type="transmembrane region" description="Helical" evidence="7">
    <location>
        <begin position="91"/>
        <end position="108"/>
    </location>
</feature>
<sequence length="463" mass="50426">MVVGQLISLGKLAFPLIISGLILHSKSIISTFFLAYLGNIELAAGSLSMGFANITGYSVMKGLAMGMEPLCSQAYGARKWALFCQTFRQTLCLLLLAAIPITILWLNMEPILLLVGQDKAITSVAKVFITFSILELFAQALLHPLRIFLKTQNLTKPIIVAATCAMILHIPISYVLVIHWGWGIRGVAIASSCNTLNFNIALLVYLFYSETAIKPWDGQIVSKYYRTWLPLLKQMLESVCSVCLEWWWYEIMVLLCGLIDNPEANVAAMGILMQLTGLLYVFPSSLGSSLSTRIGQELGADAPAEAELTAKLGIMIAMAGGLLSFGLTIAVKDVWGKLYTQEPQVVALTSVILPILGFCELGNCPQTAACGVLLGSARSNVAAMINFSSFYIVGLPVATYTAFKLKLGFPGLWYGLAAAQATCICMMIITLTYTNWESQAKRARELTEAAEDRKNDLEANLLS</sequence>
<dbReference type="Gramene" id="OMO63670">
    <property type="protein sequence ID" value="OMO63670"/>
    <property type="gene ID" value="CCACVL1_22360"/>
</dbReference>
<feature type="transmembrane region" description="Helical" evidence="7">
    <location>
        <begin position="12"/>
        <end position="36"/>
    </location>
</feature>
<feature type="transmembrane region" description="Helical" evidence="7">
    <location>
        <begin position="381"/>
        <end position="400"/>
    </location>
</feature>
<keyword evidence="8" id="KW-0175">Coiled coil</keyword>
<dbReference type="InterPro" id="IPR045069">
    <property type="entry name" value="MATE_euk"/>
</dbReference>
<evidence type="ECO:0000256" key="3">
    <source>
        <dbReference type="ARBA" id="ARBA00022448"/>
    </source>
</evidence>
<evidence type="ECO:0000313" key="9">
    <source>
        <dbReference type="EMBL" id="OMO63670.1"/>
    </source>
</evidence>
<comment type="subcellular location">
    <subcellularLocation>
        <location evidence="1">Membrane</location>
        <topology evidence="1">Multi-pass membrane protein</topology>
    </subcellularLocation>
</comment>
<dbReference type="GO" id="GO:0016020">
    <property type="term" value="C:membrane"/>
    <property type="evidence" value="ECO:0007669"/>
    <property type="project" value="UniProtKB-SubCell"/>
</dbReference>
<evidence type="ECO:0000256" key="4">
    <source>
        <dbReference type="ARBA" id="ARBA00022692"/>
    </source>
</evidence>
<feature type="transmembrane region" description="Helical" evidence="7">
    <location>
        <begin position="264"/>
        <end position="283"/>
    </location>
</feature>
<organism evidence="9 10">
    <name type="scientific">Corchorus capsularis</name>
    <name type="common">Jute</name>
    <dbReference type="NCBI Taxonomy" id="210143"/>
    <lineage>
        <taxon>Eukaryota</taxon>
        <taxon>Viridiplantae</taxon>
        <taxon>Streptophyta</taxon>
        <taxon>Embryophyta</taxon>
        <taxon>Tracheophyta</taxon>
        <taxon>Spermatophyta</taxon>
        <taxon>Magnoliopsida</taxon>
        <taxon>eudicotyledons</taxon>
        <taxon>Gunneridae</taxon>
        <taxon>Pentapetalae</taxon>
        <taxon>rosids</taxon>
        <taxon>malvids</taxon>
        <taxon>Malvales</taxon>
        <taxon>Malvaceae</taxon>
        <taxon>Grewioideae</taxon>
        <taxon>Apeibeae</taxon>
        <taxon>Corchorus</taxon>
    </lineage>
</organism>
<evidence type="ECO:0000256" key="5">
    <source>
        <dbReference type="ARBA" id="ARBA00022989"/>
    </source>
</evidence>
<comment type="similarity">
    <text evidence="2 7">Belongs to the multi antimicrobial extrusion (MATE) (TC 2.A.66.1) family.</text>
</comment>
<dbReference type="Pfam" id="PF01554">
    <property type="entry name" value="MatE"/>
    <property type="match status" value="2"/>
</dbReference>
<dbReference type="AlphaFoldDB" id="A0A1R3H091"/>
<dbReference type="GO" id="GO:0015297">
    <property type="term" value="F:antiporter activity"/>
    <property type="evidence" value="ECO:0007669"/>
    <property type="project" value="InterPro"/>
</dbReference>
<feature type="coiled-coil region" evidence="8">
    <location>
        <begin position="433"/>
        <end position="460"/>
    </location>
</feature>
<dbReference type="Proteomes" id="UP000188268">
    <property type="component" value="Unassembled WGS sequence"/>
</dbReference>
<protein>
    <recommendedName>
        <fullName evidence="7">Protein DETOXIFICATION</fullName>
    </recommendedName>
    <alternativeName>
        <fullName evidence="7">Multidrug and toxic compound extrusion protein</fullName>
    </alternativeName>
</protein>
<feature type="transmembrane region" description="Helical" evidence="7">
    <location>
        <begin position="42"/>
        <end position="60"/>
    </location>
</feature>
<keyword evidence="10" id="KW-1185">Reference proteome</keyword>
<keyword evidence="5 7" id="KW-1133">Transmembrane helix</keyword>
<accession>A0A1R3H091</accession>
<feature type="transmembrane region" description="Helical" evidence="7">
    <location>
        <begin position="158"/>
        <end position="182"/>
    </location>
</feature>
<evidence type="ECO:0000256" key="2">
    <source>
        <dbReference type="ARBA" id="ARBA00010199"/>
    </source>
</evidence>
<feature type="transmembrane region" description="Helical" evidence="7">
    <location>
        <begin position="351"/>
        <end position="374"/>
    </location>
</feature>